<proteinExistence type="predicted"/>
<organism evidence="1 2">
    <name type="scientific">Holdemanella biformis</name>
    <dbReference type="NCBI Taxonomy" id="1735"/>
    <lineage>
        <taxon>Bacteria</taxon>
        <taxon>Bacillati</taxon>
        <taxon>Bacillota</taxon>
        <taxon>Erysipelotrichia</taxon>
        <taxon>Erysipelotrichales</taxon>
        <taxon>Erysipelotrichaceae</taxon>
        <taxon>Holdemanella</taxon>
    </lineage>
</organism>
<dbReference type="EMBL" id="QRYQ01000047">
    <property type="protein sequence ID" value="RGU88612.1"/>
    <property type="molecule type" value="Genomic_DNA"/>
</dbReference>
<protein>
    <submittedName>
        <fullName evidence="1">DUF2500 family protein</fullName>
    </submittedName>
</protein>
<gene>
    <name evidence="1" type="ORF">DWW32_12985</name>
</gene>
<dbReference type="RefSeq" id="WP_118326030.1">
    <property type="nucleotide sequence ID" value="NZ_JAQESM010000174.1"/>
</dbReference>
<evidence type="ECO:0000313" key="2">
    <source>
        <dbReference type="Proteomes" id="UP000265489"/>
    </source>
</evidence>
<reference evidence="1 2" key="1">
    <citation type="submission" date="2018-08" db="EMBL/GenBank/DDBJ databases">
        <title>A genome reference for cultivated species of the human gut microbiota.</title>
        <authorList>
            <person name="Zou Y."/>
            <person name="Xue W."/>
            <person name="Luo G."/>
        </authorList>
    </citation>
    <scope>NUCLEOTIDE SEQUENCE [LARGE SCALE GENOMIC DNA]</scope>
    <source>
        <strain evidence="1 2">AF15-20</strain>
    </source>
</reference>
<comment type="caution">
    <text evidence="1">The sequence shown here is derived from an EMBL/GenBank/DDBJ whole genome shotgun (WGS) entry which is preliminary data.</text>
</comment>
<dbReference type="GeneID" id="66580837"/>
<dbReference type="Proteomes" id="UP000265489">
    <property type="component" value="Unassembled WGS sequence"/>
</dbReference>
<sequence>MLRYTRNKYRKESISAKLIEKKEGEYFAVPGKVPSPEAFFELIFMTEEGMKTFEVSVFEYNVVDVGMEGTLVFQGYQLLSFGDWIKEFSL</sequence>
<name>A0A395W3S2_9FIRM</name>
<evidence type="ECO:0000313" key="1">
    <source>
        <dbReference type="EMBL" id="RGU88612.1"/>
    </source>
</evidence>
<dbReference type="Gene3D" id="2.40.50.660">
    <property type="match status" value="1"/>
</dbReference>
<accession>A0A395W3S2</accession>
<dbReference type="AlphaFoldDB" id="A0A395W3S2"/>